<comment type="subcellular location">
    <subcellularLocation>
        <location evidence="1">Membrane</location>
        <topology evidence="1">Single-pass membrane protein</topology>
    </subcellularLocation>
</comment>
<dbReference type="Proteomes" id="UP001187192">
    <property type="component" value="Unassembled WGS sequence"/>
</dbReference>
<protein>
    <submittedName>
        <fullName evidence="6">Uncharacterized protein</fullName>
    </submittedName>
</protein>
<sequence length="94" mass="10744">MAVRTVVGGGNLLSLINDRLEGNADVEEVERVYKVAYWCIQDDEAHRPWMSEVVQMLEGITDVSSPPIPRCLRIFDDNEENENFFVMNPQDKST</sequence>
<dbReference type="EMBL" id="BTGU01000333">
    <property type="protein sequence ID" value="GMN66515.1"/>
    <property type="molecule type" value="Genomic_DNA"/>
</dbReference>
<evidence type="ECO:0000313" key="6">
    <source>
        <dbReference type="EMBL" id="GMN66515.1"/>
    </source>
</evidence>
<gene>
    <name evidence="6" type="ORF">TIFTF001_035587</name>
</gene>
<evidence type="ECO:0000256" key="2">
    <source>
        <dbReference type="ARBA" id="ARBA00022692"/>
    </source>
</evidence>
<proteinExistence type="predicted"/>
<dbReference type="GO" id="GO:0016020">
    <property type="term" value="C:membrane"/>
    <property type="evidence" value="ECO:0007669"/>
    <property type="project" value="UniProtKB-SubCell"/>
</dbReference>
<evidence type="ECO:0000256" key="4">
    <source>
        <dbReference type="ARBA" id="ARBA00022989"/>
    </source>
</evidence>
<keyword evidence="4" id="KW-1133">Transmembrane helix</keyword>
<dbReference type="AlphaFoldDB" id="A0AA88JA86"/>
<organism evidence="6 7">
    <name type="scientific">Ficus carica</name>
    <name type="common">Common fig</name>
    <dbReference type="NCBI Taxonomy" id="3494"/>
    <lineage>
        <taxon>Eukaryota</taxon>
        <taxon>Viridiplantae</taxon>
        <taxon>Streptophyta</taxon>
        <taxon>Embryophyta</taxon>
        <taxon>Tracheophyta</taxon>
        <taxon>Spermatophyta</taxon>
        <taxon>Magnoliopsida</taxon>
        <taxon>eudicotyledons</taxon>
        <taxon>Gunneridae</taxon>
        <taxon>Pentapetalae</taxon>
        <taxon>rosids</taxon>
        <taxon>fabids</taxon>
        <taxon>Rosales</taxon>
        <taxon>Moraceae</taxon>
        <taxon>Ficeae</taxon>
        <taxon>Ficus</taxon>
    </lineage>
</organism>
<dbReference type="PANTHER" id="PTHR47974:SF19">
    <property type="entry name" value="RECEPTOR-LIKE SERINE_THREONINE-PROTEIN KINASE"/>
    <property type="match status" value="1"/>
</dbReference>
<evidence type="ECO:0000256" key="1">
    <source>
        <dbReference type="ARBA" id="ARBA00004167"/>
    </source>
</evidence>
<reference evidence="6" key="1">
    <citation type="submission" date="2023-07" db="EMBL/GenBank/DDBJ databases">
        <title>draft genome sequence of fig (Ficus carica).</title>
        <authorList>
            <person name="Takahashi T."/>
            <person name="Nishimura K."/>
        </authorList>
    </citation>
    <scope>NUCLEOTIDE SEQUENCE</scope>
</reference>
<keyword evidence="2" id="KW-0812">Transmembrane</keyword>
<evidence type="ECO:0000313" key="7">
    <source>
        <dbReference type="Proteomes" id="UP001187192"/>
    </source>
</evidence>
<keyword evidence="3" id="KW-0732">Signal</keyword>
<keyword evidence="7" id="KW-1185">Reference proteome</keyword>
<keyword evidence="5" id="KW-0472">Membrane</keyword>
<dbReference type="PANTHER" id="PTHR47974">
    <property type="entry name" value="OS07G0415500 PROTEIN"/>
    <property type="match status" value="1"/>
</dbReference>
<comment type="caution">
    <text evidence="6">The sequence shown here is derived from an EMBL/GenBank/DDBJ whole genome shotgun (WGS) entry which is preliminary data.</text>
</comment>
<dbReference type="Gene3D" id="1.10.510.10">
    <property type="entry name" value="Transferase(Phosphotransferase) domain 1"/>
    <property type="match status" value="1"/>
</dbReference>
<evidence type="ECO:0000256" key="3">
    <source>
        <dbReference type="ARBA" id="ARBA00022729"/>
    </source>
</evidence>
<accession>A0AA88JA86</accession>
<evidence type="ECO:0000256" key="5">
    <source>
        <dbReference type="ARBA" id="ARBA00023136"/>
    </source>
</evidence>
<name>A0AA88JA86_FICCA</name>